<dbReference type="Pfam" id="PF01894">
    <property type="entry name" value="YjbQ"/>
    <property type="match status" value="1"/>
</dbReference>
<dbReference type="AlphaFoldDB" id="A0A1I4AX05"/>
<sequence>MPLSYCALLQITHRQTILKIIPTFIELKTGQGISLHDLMPELHNAVARSGILNGFVTVTSQHTTTAIAINENEERLMEDVKTFLTRLIPPNGRYLHNDIALRDCPPDEPENAHSHLAAMLLGSSEVIALVDGRLVLGQYQSVMLYELDGPRTRRVSVQIYGE</sequence>
<dbReference type="OrthoDB" id="9801725at2"/>
<keyword evidence="2" id="KW-1185">Reference proteome</keyword>
<dbReference type="PIRSF" id="PIRSF004681">
    <property type="entry name" value="UCP004681"/>
    <property type="match status" value="1"/>
</dbReference>
<proteinExistence type="predicted"/>
<evidence type="ECO:0000313" key="2">
    <source>
        <dbReference type="Proteomes" id="UP000199533"/>
    </source>
</evidence>
<dbReference type="Proteomes" id="UP000199533">
    <property type="component" value="Unassembled WGS sequence"/>
</dbReference>
<reference evidence="2" key="1">
    <citation type="submission" date="2016-10" db="EMBL/GenBank/DDBJ databases">
        <authorList>
            <person name="Varghese N."/>
            <person name="Submissions S."/>
        </authorList>
    </citation>
    <scope>NUCLEOTIDE SEQUENCE [LARGE SCALE GENOMIC DNA]</scope>
    <source>
        <strain evidence="2">Nm69</strain>
    </source>
</reference>
<dbReference type="PANTHER" id="PTHR30615">
    <property type="entry name" value="UNCHARACTERIZED PROTEIN YJBQ-RELATED"/>
    <property type="match status" value="1"/>
</dbReference>
<dbReference type="SUPFAM" id="SSF111038">
    <property type="entry name" value="YjbQ-like"/>
    <property type="match status" value="1"/>
</dbReference>
<dbReference type="Gene3D" id="2.60.120.460">
    <property type="entry name" value="YjbQ-like"/>
    <property type="match status" value="1"/>
</dbReference>
<dbReference type="EMBL" id="FOSP01000010">
    <property type="protein sequence ID" value="SFK60964.1"/>
    <property type="molecule type" value="Genomic_DNA"/>
</dbReference>
<accession>A0A1I4AX05</accession>
<dbReference type="InterPro" id="IPR001602">
    <property type="entry name" value="UPF0047_YjbQ-like"/>
</dbReference>
<protein>
    <submittedName>
        <fullName evidence="1">Secondary thiamine-phosphate synthase enzyme</fullName>
    </submittedName>
</protein>
<dbReference type="PANTHER" id="PTHR30615:SF16">
    <property type="entry name" value="SECONDARY THIAMINE-PHOSPHATE SYNTHASE ENZYME"/>
    <property type="match status" value="1"/>
</dbReference>
<organism evidence="1 2">
    <name type="scientific">Nitrosomonas aestuarii</name>
    <dbReference type="NCBI Taxonomy" id="52441"/>
    <lineage>
        <taxon>Bacteria</taxon>
        <taxon>Pseudomonadati</taxon>
        <taxon>Pseudomonadota</taxon>
        <taxon>Betaproteobacteria</taxon>
        <taxon>Nitrosomonadales</taxon>
        <taxon>Nitrosomonadaceae</taxon>
        <taxon>Nitrosomonas</taxon>
    </lineage>
</organism>
<dbReference type="NCBIfam" id="TIGR00149">
    <property type="entry name" value="TIGR00149_YjbQ"/>
    <property type="match status" value="1"/>
</dbReference>
<dbReference type="InterPro" id="IPR035917">
    <property type="entry name" value="YjbQ-like_sf"/>
</dbReference>
<name>A0A1I4AX05_9PROT</name>
<dbReference type="STRING" id="52441.SAMN05216302_101074"/>
<evidence type="ECO:0000313" key="1">
    <source>
        <dbReference type="EMBL" id="SFK60964.1"/>
    </source>
</evidence>
<gene>
    <name evidence="1" type="ORF">SAMN05216302_101074</name>
</gene>